<dbReference type="OrthoDB" id="9971098at2"/>
<protein>
    <submittedName>
        <fullName evidence="2">Uncharacterized protein</fullName>
    </submittedName>
</protein>
<comment type="caution">
    <text evidence="2">The sequence shown here is derived from an EMBL/GenBank/DDBJ whole genome shotgun (WGS) entry which is preliminary data.</text>
</comment>
<evidence type="ECO:0000256" key="1">
    <source>
        <dbReference type="SAM" id="Phobius"/>
    </source>
</evidence>
<evidence type="ECO:0000313" key="3">
    <source>
        <dbReference type="Proteomes" id="UP000700212"/>
    </source>
</evidence>
<keyword evidence="1" id="KW-0812">Transmembrane</keyword>
<reference evidence="2" key="2">
    <citation type="submission" date="2021-09" db="EMBL/GenBank/DDBJ databases">
        <authorList>
            <person name="Gilroy R."/>
        </authorList>
    </citation>
    <scope>NUCLEOTIDE SEQUENCE</scope>
    <source>
        <strain evidence="2">CHK160-4876</strain>
    </source>
</reference>
<organism evidence="2 3">
    <name type="scientific">Metalysinibacillus jejuensis</name>
    <dbReference type="NCBI Taxonomy" id="914327"/>
    <lineage>
        <taxon>Bacteria</taxon>
        <taxon>Bacillati</taxon>
        <taxon>Bacillota</taxon>
        <taxon>Bacilli</taxon>
        <taxon>Bacillales</taxon>
        <taxon>Caryophanaceae</taxon>
        <taxon>Metalysinibacillus</taxon>
    </lineage>
</organism>
<feature type="transmembrane region" description="Helical" evidence="1">
    <location>
        <begin position="5"/>
        <end position="22"/>
    </location>
</feature>
<gene>
    <name evidence="2" type="ORF">K8V30_03835</name>
</gene>
<dbReference type="AlphaFoldDB" id="A0A921NBW8"/>
<proteinExistence type="predicted"/>
<keyword evidence="1" id="KW-0472">Membrane</keyword>
<feature type="transmembrane region" description="Helical" evidence="1">
    <location>
        <begin position="28"/>
        <end position="50"/>
    </location>
</feature>
<dbReference type="Proteomes" id="UP000700212">
    <property type="component" value="Unassembled WGS sequence"/>
</dbReference>
<dbReference type="RefSeq" id="WP_108306847.1">
    <property type="nucleotide sequence ID" value="NZ_QAFW01000013.1"/>
</dbReference>
<accession>A0A921NBW8</accession>
<dbReference type="EMBL" id="DYTV01000049">
    <property type="protein sequence ID" value="HJH10823.1"/>
    <property type="molecule type" value="Genomic_DNA"/>
</dbReference>
<name>A0A921NBW8_9BACL</name>
<sequence>MGKRLQTLIGISIIAVGAILMTTTIEGIVIQVVLLRLAGLLFFVLGIYYLQHKAGFGNRHKKS</sequence>
<evidence type="ECO:0000313" key="2">
    <source>
        <dbReference type="EMBL" id="HJH10823.1"/>
    </source>
</evidence>
<keyword evidence="1" id="KW-1133">Transmembrane helix</keyword>
<reference evidence="2" key="1">
    <citation type="journal article" date="2021" name="PeerJ">
        <title>Extensive microbial diversity within the chicken gut microbiome revealed by metagenomics and culture.</title>
        <authorList>
            <person name="Gilroy R."/>
            <person name="Ravi A."/>
            <person name="Getino M."/>
            <person name="Pursley I."/>
            <person name="Horton D.L."/>
            <person name="Alikhan N.F."/>
            <person name="Baker D."/>
            <person name="Gharbi K."/>
            <person name="Hall N."/>
            <person name="Watson M."/>
            <person name="Adriaenssens E.M."/>
            <person name="Foster-Nyarko E."/>
            <person name="Jarju S."/>
            <person name="Secka A."/>
            <person name="Antonio M."/>
            <person name="Oren A."/>
            <person name="Chaudhuri R.R."/>
            <person name="La Ragione R."/>
            <person name="Hildebrand F."/>
            <person name="Pallen M.J."/>
        </authorList>
    </citation>
    <scope>NUCLEOTIDE SEQUENCE</scope>
    <source>
        <strain evidence="2">CHK160-4876</strain>
    </source>
</reference>